<feature type="region of interest" description="Disordered" evidence="8">
    <location>
        <begin position="41"/>
        <end position="73"/>
    </location>
</feature>
<dbReference type="PRINTS" id="PR00799">
    <property type="entry name" value="TRANSAMINASE"/>
</dbReference>
<dbReference type="Pfam" id="PF00155">
    <property type="entry name" value="Aminotran_1_2"/>
    <property type="match status" value="1"/>
</dbReference>
<organism evidence="10">
    <name type="scientific">Diabrotica virgifera virgifera</name>
    <name type="common">western corn rootworm</name>
    <dbReference type="NCBI Taxonomy" id="50390"/>
    <lineage>
        <taxon>Eukaryota</taxon>
        <taxon>Metazoa</taxon>
        <taxon>Ecdysozoa</taxon>
        <taxon>Arthropoda</taxon>
        <taxon>Hexapoda</taxon>
        <taxon>Insecta</taxon>
        <taxon>Pterygota</taxon>
        <taxon>Neoptera</taxon>
        <taxon>Endopterygota</taxon>
        <taxon>Coleoptera</taxon>
        <taxon>Polyphaga</taxon>
        <taxon>Cucujiformia</taxon>
        <taxon>Chrysomeloidea</taxon>
        <taxon>Chrysomelidae</taxon>
        <taxon>Galerucinae</taxon>
        <taxon>Diabroticina</taxon>
        <taxon>Diabroticites</taxon>
        <taxon>Diabrotica</taxon>
    </lineage>
</organism>
<dbReference type="PROSITE" id="PS00105">
    <property type="entry name" value="AA_TRANSFER_CLASS_1"/>
    <property type="match status" value="1"/>
</dbReference>
<evidence type="ECO:0000256" key="1">
    <source>
        <dbReference type="ARBA" id="ARBA00001933"/>
    </source>
</evidence>
<keyword evidence="5 7" id="KW-0808">Transferase</keyword>
<comment type="catalytic activity">
    <reaction evidence="7">
        <text>L-aspartate + 2-oxoglutarate = oxaloacetate + L-glutamate</text>
        <dbReference type="Rhea" id="RHEA:21824"/>
        <dbReference type="ChEBI" id="CHEBI:16452"/>
        <dbReference type="ChEBI" id="CHEBI:16810"/>
        <dbReference type="ChEBI" id="CHEBI:29985"/>
        <dbReference type="ChEBI" id="CHEBI:29991"/>
        <dbReference type="EC" id="2.6.1.1"/>
    </reaction>
</comment>
<dbReference type="EC" id="2.6.1.1" evidence="7"/>
<name>A0A6P7G2T6_DIAVI</name>
<evidence type="ECO:0000256" key="4">
    <source>
        <dbReference type="ARBA" id="ARBA00022576"/>
    </source>
</evidence>
<comment type="similarity">
    <text evidence="2">Belongs to the class-I pyridoxal-phosphate-dependent aminotransferase family.</text>
</comment>
<gene>
    <name evidence="10" type="primary">LOC114333636</name>
</gene>
<dbReference type="InterPro" id="IPR000796">
    <property type="entry name" value="Asp_trans"/>
</dbReference>
<dbReference type="PANTHER" id="PTHR11879">
    <property type="entry name" value="ASPARTATE AMINOTRANSFERASE"/>
    <property type="match status" value="1"/>
</dbReference>
<sequence>MVGGEIHCVPEGACFMSQRSKQRSKPLTERELQNIAIHFGGLSDDDDEPFEASDRSNLNSILDPQPSLDPQRSEDLVPNIVPNWGPVVGNYKLIAPFSILSEENDEVAAMLANGTPGDFFIAVVDDSFSYNFPGTDPTPEQWTAIAAVLKERKLFPFFDCAYQGFASGNLVKDAAVVRKFAAEGYEFFCAQSFAKNFGLYNERVGNLTVAVSKPDLMAPVKSQLTLIVRGMYSNPPSHGARIVSFVLNNPDLAKQW</sequence>
<dbReference type="RefSeq" id="XP_028139368.1">
    <property type="nucleotide sequence ID" value="XM_028283567.1"/>
</dbReference>
<dbReference type="GO" id="GO:0004069">
    <property type="term" value="F:L-aspartate:2-oxoglutarate aminotransferase activity"/>
    <property type="evidence" value="ECO:0007669"/>
    <property type="project" value="UniProtKB-EC"/>
</dbReference>
<evidence type="ECO:0000256" key="6">
    <source>
        <dbReference type="ARBA" id="ARBA00022898"/>
    </source>
</evidence>
<comment type="subunit">
    <text evidence="3 7">Homodimer.</text>
</comment>
<dbReference type="GO" id="GO:0006532">
    <property type="term" value="P:aspartate biosynthetic process"/>
    <property type="evidence" value="ECO:0007669"/>
    <property type="project" value="TreeGrafter"/>
</dbReference>
<dbReference type="PANTHER" id="PTHR11879:SF55">
    <property type="entry name" value="GLUTAMATE OXALOACETATE TRANSAMINASE 1, ISOFORM B"/>
    <property type="match status" value="1"/>
</dbReference>
<dbReference type="GO" id="GO:0005829">
    <property type="term" value="C:cytosol"/>
    <property type="evidence" value="ECO:0007669"/>
    <property type="project" value="TreeGrafter"/>
</dbReference>
<dbReference type="Gene3D" id="3.40.640.10">
    <property type="entry name" value="Type I PLP-dependent aspartate aminotransferase-like (Major domain)"/>
    <property type="match status" value="1"/>
</dbReference>
<feature type="domain" description="Aminotransferase class I/classII large" evidence="9">
    <location>
        <begin position="134"/>
        <end position="253"/>
    </location>
</feature>
<dbReference type="SUPFAM" id="SSF53383">
    <property type="entry name" value="PLP-dependent transferases"/>
    <property type="match status" value="1"/>
</dbReference>
<evidence type="ECO:0000259" key="9">
    <source>
        <dbReference type="Pfam" id="PF00155"/>
    </source>
</evidence>
<reference evidence="10" key="1">
    <citation type="submission" date="2025-08" db="UniProtKB">
        <authorList>
            <consortium name="RefSeq"/>
        </authorList>
    </citation>
    <scope>IDENTIFICATION</scope>
    <source>
        <tissue evidence="10">Whole insect</tissue>
    </source>
</reference>
<dbReference type="AlphaFoldDB" id="A0A6P7G2T6"/>
<keyword evidence="4 7" id="KW-0032">Aminotransferase</keyword>
<accession>A0A6P7G2T6</accession>
<evidence type="ECO:0000256" key="7">
    <source>
        <dbReference type="RuleBase" id="RU000480"/>
    </source>
</evidence>
<evidence type="ECO:0000313" key="10">
    <source>
        <dbReference type="RefSeq" id="XP_028139368.1"/>
    </source>
</evidence>
<keyword evidence="6" id="KW-0663">Pyridoxal phosphate</keyword>
<dbReference type="InterPro" id="IPR015424">
    <property type="entry name" value="PyrdxlP-dep_Trfase"/>
</dbReference>
<evidence type="ECO:0000256" key="3">
    <source>
        <dbReference type="ARBA" id="ARBA00011738"/>
    </source>
</evidence>
<comment type="cofactor">
    <cofactor evidence="1">
        <name>pyridoxal 5'-phosphate</name>
        <dbReference type="ChEBI" id="CHEBI:597326"/>
    </cofactor>
</comment>
<dbReference type="GO" id="GO:0030170">
    <property type="term" value="F:pyridoxal phosphate binding"/>
    <property type="evidence" value="ECO:0007669"/>
    <property type="project" value="InterPro"/>
</dbReference>
<proteinExistence type="inferred from homology"/>
<dbReference type="InterPro" id="IPR004838">
    <property type="entry name" value="NHTrfase_class1_PyrdxlP-BS"/>
</dbReference>
<dbReference type="InParanoid" id="A0A6P7G2T6"/>
<comment type="miscellaneous">
    <text evidence="7">In eukaryotes there are cytoplasmic, mitochondrial and chloroplastic isozymes.</text>
</comment>
<dbReference type="InterPro" id="IPR015421">
    <property type="entry name" value="PyrdxlP-dep_Trfase_major"/>
</dbReference>
<evidence type="ECO:0000256" key="8">
    <source>
        <dbReference type="SAM" id="MobiDB-lite"/>
    </source>
</evidence>
<dbReference type="InterPro" id="IPR004839">
    <property type="entry name" value="Aminotransferase_I/II_large"/>
</dbReference>
<evidence type="ECO:0000256" key="2">
    <source>
        <dbReference type="ARBA" id="ARBA00007441"/>
    </source>
</evidence>
<protein>
    <recommendedName>
        <fullName evidence="7">Aspartate aminotransferase</fullName>
        <ecNumber evidence="7">2.6.1.1</ecNumber>
    </recommendedName>
</protein>
<evidence type="ECO:0000256" key="5">
    <source>
        <dbReference type="ARBA" id="ARBA00022679"/>
    </source>
</evidence>